<keyword evidence="1" id="KW-1133">Transmembrane helix</keyword>
<dbReference type="Proteomes" id="UP001516061">
    <property type="component" value="Unassembled WGS sequence"/>
</dbReference>
<reference evidence="2 3" key="1">
    <citation type="submission" date="2020-05" db="EMBL/GenBank/DDBJ databases">
        <title>Genomic Encyclopedia of Type Strains, Phase IV (KMG-V): Genome sequencing to study the core and pangenomes of soil and plant-associated prokaryotes.</title>
        <authorList>
            <person name="Whitman W."/>
        </authorList>
    </citation>
    <scope>NUCLEOTIDE SEQUENCE [LARGE SCALE GENOMIC DNA]</scope>
    <source>
        <strain evidence="2 3">C29</strain>
    </source>
</reference>
<dbReference type="NCBIfam" id="TIGR04438">
    <property type="entry name" value="small_Trp_rich"/>
    <property type="match status" value="1"/>
</dbReference>
<keyword evidence="1" id="KW-0812">Transmembrane</keyword>
<comment type="caution">
    <text evidence="2">The sequence shown here is derived from an EMBL/GenBank/DDBJ whole genome shotgun (WGS) entry which is preliminary data.</text>
</comment>
<keyword evidence="1" id="KW-0472">Membrane</keyword>
<evidence type="ECO:0000313" key="2">
    <source>
        <dbReference type="EMBL" id="NRT58318.1"/>
    </source>
</evidence>
<dbReference type="InterPro" id="IPR031044">
    <property type="entry name" value="Small_Trp_rich"/>
</dbReference>
<keyword evidence="3" id="KW-1185">Reference proteome</keyword>
<feature type="transmembrane region" description="Helical" evidence="1">
    <location>
        <begin position="24"/>
        <end position="42"/>
    </location>
</feature>
<organism evidence="2 3">
    <name type="scientific">Sphaerotilus uruguayifluvii</name>
    <dbReference type="NCBI Taxonomy" id="2735897"/>
    <lineage>
        <taxon>Bacteria</taxon>
        <taxon>Pseudomonadati</taxon>
        <taxon>Pseudomonadota</taxon>
        <taxon>Betaproteobacteria</taxon>
        <taxon>Burkholderiales</taxon>
        <taxon>Sphaerotilaceae</taxon>
        <taxon>Sphaerotilus</taxon>
    </lineage>
</organism>
<sequence>MGLVVLGLLGIVLKAAGIGAVANWSWWVVLLPLALAPLWWHLSDLTGRTRRLQEARHDARRRERRRATIDALGRRAPPR</sequence>
<name>A0ABX2G7M0_9BURK</name>
<proteinExistence type="predicted"/>
<accession>A0ABX2G7M0</accession>
<evidence type="ECO:0000256" key="1">
    <source>
        <dbReference type="SAM" id="Phobius"/>
    </source>
</evidence>
<gene>
    <name evidence="2" type="ORF">HNQ01_004085</name>
</gene>
<dbReference type="RefSeq" id="WP_173807342.1">
    <property type="nucleotide sequence ID" value="NZ_JABSNM010000026.1"/>
</dbReference>
<protein>
    <submittedName>
        <fullName evidence="2">Small Trp-rich protein</fullName>
    </submittedName>
</protein>
<evidence type="ECO:0000313" key="3">
    <source>
        <dbReference type="Proteomes" id="UP001516061"/>
    </source>
</evidence>
<dbReference type="EMBL" id="JABSNM010000026">
    <property type="protein sequence ID" value="NRT58318.1"/>
    <property type="molecule type" value="Genomic_DNA"/>
</dbReference>